<feature type="domain" description="CusB-like barrel-sandwich hybrid" evidence="6">
    <location>
        <begin position="91"/>
        <end position="212"/>
    </location>
</feature>
<organism evidence="9 10">
    <name type="scientific">Parashewanella curva</name>
    <dbReference type="NCBI Taxonomy" id="2338552"/>
    <lineage>
        <taxon>Bacteria</taxon>
        <taxon>Pseudomonadati</taxon>
        <taxon>Pseudomonadota</taxon>
        <taxon>Gammaproteobacteria</taxon>
        <taxon>Alteromonadales</taxon>
        <taxon>Shewanellaceae</taxon>
        <taxon>Parashewanella</taxon>
    </lineage>
</organism>
<evidence type="ECO:0000259" key="4">
    <source>
        <dbReference type="Pfam" id="PF19335"/>
    </source>
</evidence>
<dbReference type="AlphaFoldDB" id="A0A3L8PV73"/>
<dbReference type="InterPro" id="IPR058791">
    <property type="entry name" value="3HB_CusB"/>
</dbReference>
<keyword evidence="10" id="KW-1185">Reference proteome</keyword>
<protein>
    <submittedName>
        <fullName evidence="9">Efflux RND transporter periplasmic adaptor subunit</fullName>
    </submittedName>
</protein>
<dbReference type="FunFam" id="2.40.420.20:FF:000003">
    <property type="entry name" value="Cation efflux system protein cusB"/>
    <property type="match status" value="1"/>
</dbReference>
<name>A0A3L8PV73_9GAMM</name>
<feature type="domain" description="CzcB-like C-terminal circularly permuted SH3-like" evidence="8">
    <location>
        <begin position="304"/>
        <end position="359"/>
    </location>
</feature>
<evidence type="ECO:0000259" key="7">
    <source>
        <dbReference type="Pfam" id="PF25954"/>
    </source>
</evidence>
<dbReference type="InterPro" id="IPR058792">
    <property type="entry name" value="Beta-barrel_RND_2"/>
</dbReference>
<reference evidence="9 10" key="1">
    <citation type="submission" date="2018-09" db="EMBL/GenBank/DDBJ databases">
        <title>Phylogeny of the Shewanellaceae, and recommendation for two new genera, Pseudoshewanella and Parashewanella.</title>
        <authorList>
            <person name="Wang G."/>
        </authorList>
    </citation>
    <scope>NUCLEOTIDE SEQUENCE [LARGE SCALE GENOMIC DNA]</scope>
    <source>
        <strain evidence="9 10">C51</strain>
    </source>
</reference>
<dbReference type="GO" id="GO:0030288">
    <property type="term" value="C:outer membrane-bounded periplasmic space"/>
    <property type="evidence" value="ECO:0007669"/>
    <property type="project" value="TreeGrafter"/>
</dbReference>
<proteinExistence type="predicted"/>
<dbReference type="InterPro" id="IPR058790">
    <property type="entry name" value="BSH_CusB"/>
</dbReference>
<gene>
    <name evidence="9" type="ORF">D5018_13290</name>
</gene>
<feature type="domain" description="Heavy metal binding" evidence="4">
    <location>
        <begin position="11"/>
        <end position="36"/>
    </location>
</feature>
<evidence type="ECO:0000259" key="8">
    <source>
        <dbReference type="Pfam" id="PF25975"/>
    </source>
</evidence>
<dbReference type="Proteomes" id="UP000281474">
    <property type="component" value="Unassembled WGS sequence"/>
</dbReference>
<evidence type="ECO:0000313" key="9">
    <source>
        <dbReference type="EMBL" id="RLV59214.1"/>
    </source>
</evidence>
<keyword evidence="2" id="KW-0732">Signal</keyword>
<dbReference type="GO" id="GO:0060003">
    <property type="term" value="P:copper ion export"/>
    <property type="evidence" value="ECO:0007669"/>
    <property type="project" value="TreeGrafter"/>
</dbReference>
<dbReference type="Gene3D" id="2.40.420.20">
    <property type="match status" value="1"/>
</dbReference>
<sequence length="378" mass="42119">MHQVLAPKAQYVCPMHAHIKKDHEGTCPICGMDLVKSVASENTNTPSISVSGDMQQALAIKVSPVKRQTLWQYVKTTGIAKYDERTIHHQHARVSGWIEKLAVSSIGEQIKQGQLLYQLYSPELITAQDDFLLTLNTYEKNPSSRKYAELLEKSRTRLLLLGISPKQIQQLQKQKQSQFLVNYYAKQAGVIKALNVREGMYIEPKTEVLAIASTDDIWVVADIYDANQPWLTTGITARVKPVTTAGDTRIGKVEYLYPDQDPVTRSSRVRIVFESGSLPLKHNALVDVELLGGAKHHVLTMPQHALIQTGTDNRVIVKTSDNTFEARDVTTGLKRKGLVEVLYGVKEGEQVVVSGQFLLDSESSLRGGLERLSSAHQH</sequence>
<dbReference type="PANTHER" id="PTHR30097">
    <property type="entry name" value="CATION EFFLUX SYSTEM PROTEIN CUSB"/>
    <property type="match status" value="1"/>
</dbReference>
<evidence type="ECO:0000256" key="2">
    <source>
        <dbReference type="ARBA" id="ARBA00022729"/>
    </source>
</evidence>
<evidence type="ECO:0000256" key="1">
    <source>
        <dbReference type="ARBA" id="ARBA00022448"/>
    </source>
</evidence>
<evidence type="ECO:0000259" key="6">
    <source>
        <dbReference type="Pfam" id="PF25919"/>
    </source>
</evidence>
<dbReference type="GO" id="GO:0015679">
    <property type="term" value="P:plasma membrane copper ion transport"/>
    <property type="evidence" value="ECO:0007669"/>
    <property type="project" value="TreeGrafter"/>
</dbReference>
<dbReference type="InterPro" id="IPR051909">
    <property type="entry name" value="MFP_Cation_Efflux"/>
</dbReference>
<dbReference type="Gene3D" id="2.40.30.170">
    <property type="match status" value="1"/>
</dbReference>
<dbReference type="Pfam" id="PF25975">
    <property type="entry name" value="CzcB_C"/>
    <property type="match status" value="1"/>
</dbReference>
<dbReference type="OrthoDB" id="9806939at2"/>
<dbReference type="Pfam" id="PF19335">
    <property type="entry name" value="HMBD"/>
    <property type="match status" value="1"/>
</dbReference>
<accession>A0A3L8PV73</accession>
<evidence type="ECO:0000256" key="3">
    <source>
        <dbReference type="ARBA" id="ARBA00023065"/>
    </source>
</evidence>
<dbReference type="EMBL" id="QZEI01000041">
    <property type="protein sequence ID" value="RLV59214.1"/>
    <property type="molecule type" value="Genomic_DNA"/>
</dbReference>
<comment type="caution">
    <text evidence="9">The sequence shown here is derived from an EMBL/GenBank/DDBJ whole genome shotgun (WGS) entry which is preliminary data.</text>
</comment>
<feature type="domain" description="CusB-like three alpha-helical bundle" evidence="5">
    <location>
        <begin position="123"/>
        <end position="178"/>
    </location>
</feature>
<keyword evidence="1" id="KW-0813">Transport</keyword>
<dbReference type="SUPFAM" id="SSF111369">
    <property type="entry name" value="HlyD-like secretion proteins"/>
    <property type="match status" value="1"/>
</dbReference>
<keyword evidence="3" id="KW-0406">Ion transport</keyword>
<dbReference type="InterPro" id="IPR058649">
    <property type="entry name" value="CzcB_C"/>
</dbReference>
<evidence type="ECO:0000259" key="5">
    <source>
        <dbReference type="Pfam" id="PF25869"/>
    </source>
</evidence>
<dbReference type="GO" id="GO:0046914">
    <property type="term" value="F:transition metal ion binding"/>
    <property type="evidence" value="ECO:0007669"/>
    <property type="project" value="TreeGrafter"/>
</dbReference>
<dbReference type="Gene3D" id="6.10.140.730">
    <property type="match status" value="1"/>
</dbReference>
<dbReference type="Pfam" id="PF25954">
    <property type="entry name" value="Beta-barrel_RND_2"/>
    <property type="match status" value="1"/>
</dbReference>
<feature type="domain" description="CusB-like beta-barrel" evidence="7">
    <location>
        <begin position="217"/>
        <end position="290"/>
    </location>
</feature>
<dbReference type="PANTHER" id="PTHR30097:SF15">
    <property type="entry name" value="CATION EFFLUX SYSTEM PROTEIN CUSB"/>
    <property type="match status" value="1"/>
</dbReference>
<dbReference type="Pfam" id="PF25869">
    <property type="entry name" value="3HB_CusB"/>
    <property type="match status" value="1"/>
</dbReference>
<dbReference type="Pfam" id="PF25919">
    <property type="entry name" value="BSH_CusB"/>
    <property type="match status" value="1"/>
</dbReference>
<dbReference type="InterPro" id="IPR045800">
    <property type="entry name" value="HMBD"/>
</dbReference>
<evidence type="ECO:0000313" key="10">
    <source>
        <dbReference type="Proteomes" id="UP000281474"/>
    </source>
</evidence>
<dbReference type="Gene3D" id="2.40.50.100">
    <property type="match status" value="1"/>
</dbReference>